<feature type="domain" description="J" evidence="3">
    <location>
        <begin position="196"/>
        <end position="260"/>
    </location>
</feature>
<dbReference type="InterPro" id="IPR036869">
    <property type="entry name" value="J_dom_sf"/>
</dbReference>
<keyword evidence="5" id="KW-1185">Reference proteome</keyword>
<dbReference type="GO" id="GO:0051087">
    <property type="term" value="F:protein-folding chaperone binding"/>
    <property type="evidence" value="ECO:0007669"/>
    <property type="project" value="TreeGrafter"/>
</dbReference>
<protein>
    <submittedName>
        <fullName evidence="4">DnaJ-like membrane chaperone protein (N-terminal terB-like domain)</fullName>
    </submittedName>
</protein>
<dbReference type="Pfam" id="PF00226">
    <property type="entry name" value="DnaJ"/>
    <property type="match status" value="1"/>
</dbReference>
<evidence type="ECO:0000256" key="1">
    <source>
        <dbReference type="ARBA" id="ARBA00023186"/>
    </source>
</evidence>
<organism evidence="4 5">
    <name type="scientific">Campylobacter curvus (strain 525.92)</name>
    <dbReference type="NCBI Taxonomy" id="360105"/>
    <lineage>
        <taxon>Bacteria</taxon>
        <taxon>Pseudomonadati</taxon>
        <taxon>Campylobacterota</taxon>
        <taxon>Epsilonproteobacteria</taxon>
        <taxon>Campylobacterales</taxon>
        <taxon>Campylobacteraceae</taxon>
        <taxon>Campylobacter</taxon>
    </lineage>
</organism>
<dbReference type="PANTHER" id="PTHR44360:SF1">
    <property type="entry name" value="DNAJ HOMOLOG SUBFAMILY B MEMBER 9"/>
    <property type="match status" value="1"/>
</dbReference>
<dbReference type="SMART" id="SM00271">
    <property type="entry name" value="DnaJ"/>
    <property type="match status" value="1"/>
</dbReference>
<dbReference type="PANTHER" id="PTHR44360">
    <property type="entry name" value="DNAJ HOMOLOG SUBFAMILY B MEMBER 9"/>
    <property type="match status" value="1"/>
</dbReference>
<dbReference type="InterPro" id="IPR029024">
    <property type="entry name" value="TerB-like"/>
</dbReference>
<dbReference type="STRING" id="360105.CCV52592_1837"/>
<dbReference type="InterPro" id="IPR051948">
    <property type="entry name" value="Hsp70_co-chaperone_J-domain"/>
</dbReference>
<reference evidence="4" key="1">
    <citation type="submission" date="2016-07" db="EMBL/GenBank/DDBJ databases">
        <title>Comparative genomics of the Campylobacter concisus group.</title>
        <authorList>
            <person name="Miller W.G."/>
            <person name="Yee E."/>
            <person name="Chapman M.H."/>
            <person name="Huynh S."/>
            <person name="Bono J.L."/>
            <person name="On S.L.W."/>
            <person name="StLeger J."/>
            <person name="Foster G."/>
            <person name="Parker C.T."/>
        </authorList>
    </citation>
    <scope>NUCLEOTIDE SEQUENCE</scope>
    <source>
        <strain evidence="4">525.92</strain>
    </source>
</reference>
<evidence type="ECO:0000259" key="3">
    <source>
        <dbReference type="PROSITE" id="PS50076"/>
    </source>
</evidence>
<dbReference type="GO" id="GO:0051787">
    <property type="term" value="F:misfolded protein binding"/>
    <property type="evidence" value="ECO:0007669"/>
    <property type="project" value="TreeGrafter"/>
</dbReference>
<dbReference type="AlphaFoldDB" id="A7GYY7"/>
<proteinExistence type="predicted"/>
<dbReference type="CDD" id="cd07316">
    <property type="entry name" value="terB_like_DjlA"/>
    <property type="match status" value="1"/>
</dbReference>
<dbReference type="InterPro" id="IPR007791">
    <property type="entry name" value="DjlA_N"/>
</dbReference>
<dbReference type="PRINTS" id="PR00625">
    <property type="entry name" value="JDOMAIN"/>
</dbReference>
<dbReference type="KEGG" id="ccv:CCV52592_1837"/>
<dbReference type="SUPFAM" id="SSF46565">
    <property type="entry name" value="Chaperone J-domain"/>
    <property type="match status" value="1"/>
</dbReference>
<dbReference type="Gene3D" id="1.10.3680.10">
    <property type="entry name" value="TerB-like"/>
    <property type="match status" value="1"/>
</dbReference>
<dbReference type="SUPFAM" id="SSF158682">
    <property type="entry name" value="TerB-like"/>
    <property type="match status" value="1"/>
</dbReference>
<gene>
    <name evidence="4" type="ORF">CCV52592_1837</name>
</gene>
<dbReference type="PROSITE" id="PS50076">
    <property type="entry name" value="DNAJ_2"/>
    <property type="match status" value="1"/>
</dbReference>
<feature type="transmembrane region" description="Helical" evidence="2">
    <location>
        <begin position="6"/>
        <end position="25"/>
    </location>
</feature>
<keyword evidence="2" id="KW-0812">Transmembrane</keyword>
<keyword evidence="2" id="KW-1133">Transmembrane helix</keyword>
<dbReference type="Pfam" id="PF05099">
    <property type="entry name" value="TerB"/>
    <property type="match status" value="1"/>
</dbReference>
<dbReference type="CDD" id="cd06257">
    <property type="entry name" value="DnaJ"/>
    <property type="match status" value="1"/>
</dbReference>
<dbReference type="GO" id="GO:0036503">
    <property type="term" value="P:ERAD pathway"/>
    <property type="evidence" value="ECO:0007669"/>
    <property type="project" value="TreeGrafter"/>
</dbReference>
<dbReference type="Gene3D" id="1.10.287.110">
    <property type="entry name" value="DnaJ domain"/>
    <property type="match status" value="1"/>
</dbReference>
<dbReference type="InterPro" id="IPR001623">
    <property type="entry name" value="DnaJ_domain"/>
</dbReference>
<keyword evidence="2" id="KW-0472">Membrane</keyword>
<dbReference type="EMBL" id="CP000767">
    <property type="protein sequence ID" value="EAU00296.2"/>
    <property type="molecule type" value="Genomic_DNA"/>
</dbReference>
<evidence type="ECO:0000313" key="4">
    <source>
        <dbReference type="EMBL" id="EAU00296.2"/>
    </source>
</evidence>
<evidence type="ECO:0000313" key="5">
    <source>
        <dbReference type="Proteomes" id="UP000006380"/>
    </source>
</evidence>
<evidence type="ECO:0000256" key="2">
    <source>
        <dbReference type="SAM" id="Phobius"/>
    </source>
</evidence>
<accession>A7GYY7</accession>
<sequence length="261" mass="29887">MGSFLFYIIIFLAIYLFFNSFKGGVNFGRQRTLGFEEAKFLVALLAKVAKGDGRVNELEARLISETLDDLTLKIQGSRDQRDELKRIYNIEKENISNAYELARNYRIALNLDAQISAARITFFLNLAYIDGSFSAAERKVIEDISDGLGLSRQMLNQIIMQFEIFYGARQRFSSGYGRQSYQGQSGANSGFEAKKDPYEVLGLPKTAKFSEVKKRYRELVRQYHPDILMGRGESEEVIEKSTKKLQEINEAYESIKERENA</sequence>
<name>A7GYY7_CAMC5</name>
<dbReference type="Proteomes" id="UP000006380">
    <property type="component" value="Chromosome"/>
</dbReference>
<keyword evidence="1" id="KW-0143">Chaperone</keyword>